<organism evidence="4 5">
    <name type="scientific">Agrobacterium tumefaciens</name>
    <dbReference type="NCBI Taxonomy" id="358"/>
    <lineage>
        <taxon>Bacteria</taxon>
        <taxon>Pseudomonadati</taxon>
        <taxon>Pseudomonadota</taxon>
        <taxon>Alphaproteobacteria</taxon>
        <taxon>Hyphomicrobiales</taxon>
        <taxon>Rhizobiaceae</taxon>
        <taxon>Rhizobium/Agrobacterium group</taxon>
        <taxon>Agrobacterium</taxon>
        <taxon>Agrobacterium tumefaciens complex</taxon>
    </lineage>
</organism>
<feature type="domain" description="Solute-binding protein family 3/N-terminal" evidence="3">
    <location>
        <begin position="16"/>
        <end position="225"/>
    </location>
</feature>
<dbReference type="PANTHER" id="PTHR35936:SF17">
    <property type="entry name" value="ARGININE-BINDING EXTRACELLULAR PROTEIN ARTP"/>
    <property type="match status" value="1"/>
</dbReference>
<dbReference type="EMBL" id="CP026925">
    <property type="protein sequence ID" value="AVH44122.1"/>
    <property type="molecule type" value="Genomic_DNA"/>
</dbReference>
<dbReference type="InterPro" id="IPR001638">
    <property type="entry name" value="Solute-binding_3/MltF_N"/>
</dbReference>
<comment type="subcellular location">
    <subcellularLocation>
        <location evidence="1">Periplasm</location>
    </subcellularLocation>
</comment>
<name>A0A2L2LIG2_AGRTU</name>
<dbReference type="Proteomes" id="UP000237717">
    <property type="component" value="Chromosome II"/>
</dbReference>
<evidence type="ECO:0000313" key="4">
    <source>
        <dbReference type="EMBL" id="AVH44122.1"/>
    </source>
</evidence>
<dbReference type="AlphaFoldDB" id="A0A2L2LIG2"/>
<reference evidence="4 5" key="1">
    <citation type="submission" date="2018-02" db="EMBL/GenBank/DDBJ databases">
        <title>Complete genome sequence of Agrobacterium tumefaciens 1D1609.</title>
        <authorList>
            <person name="Cho S.-T."/>
            <person name="Haryono M."/>
            <person name="Chang H.-H."/>
            <person name="Santos M.N."/>
            <person name="Lai E.-M."/>
            <person name="Kuo C.-H."/>
        </authorList>
    </citation>
    <scope>NUCLEOTIDE SEQUENCE [LARGE SCALE GENOMIC DNA]</scope>
    <source>
        <strain evidence="4 5">1D1609</strain>
    </source>
</reference>
<dbReference type="Gene3D" id="3.40.190.10">
    <property type="entry name" value="Periplasmic binding protein-like II"/>
    <property type="match status" value="2"/>
</dbReference>
<evidence type="ECO:0000313" key="5">
    <source>
        <dbReference type="Proteomes" id="UP000237717"/>
    </source>
</evidence>
<evidence type="ECO:0000256" key="1">
    <source>
        <dbReference type="ARBA" id="ARBA00004418"/>
    </source>
</evidence>
<protein>
    <submittedName>
        <fullName evidence="4">Polar amino acid transport system substrate-binding protein</fullName>
    </submittedName>
</protein>
<sequence>MPALAFDIGEIAPTGSIRAAVNIANAALVRFEERTGELTGPSVDLAKSLAAEIGCQLLVKAYPSAAAIMAAYERNDWDIAFIAADPSRADRFDFSPPYAFVAATYLVLRDSHIDSVAEVDVPGCRISAAGEAAYTKQLERLLRHAAIVYTESPTAAIEMLKAGGCDAAAGLRDFLQDAAVQGERLRTLEDTFLEIPQTVAIRKGTKAAPFVSDFVGTYVKNSFVP</sequence>
<dbReference type="SUPFAM" id="SSF53850">
    <property type="entry name" value="Periplasmic binding protein-like II"/>
    <property type="match status" value="1"/>
</dbReference>
<proteinExistence type="predicted"/>
<accession>A0A2L2LIG2</accession>
<gene>
    <name evidence="4" type="ORF">At1D1609_40760</name>
</gene>
<dbReference type="RefSeq" id="WP_065657476.1">
    <property type="nucleotide sequence ID" value="NZ_CP026925.1"/>
</dbReference>
<evidence type="ECO:0000256" key="2">
    <source>
        <dbReference type="ARBA" id="ARBA00022729"/>
    </source>
</evidence>
<dbReference type="GO" id="GO:0042597">
    <property type="term" value="C:periplasmic space"/>
    <property type="evidence" value="ECO:0007669"/>
    <property type="project" value="UniProtKB-SubCell"/>
</dbReference>
<keyword evidence="2" id="KW-0732">Signal</keyword>
<dbReference type="Pfam" id="PF00497">
    <property type="entry name" value="SBP_bac_3"/>
    <property type="match status" value="1"/>
</dbReference>
<dbReference type="PANTHER" id="PTHR35936">
    <property type="entry name" value="MEMBRANE-BOUND LYTIC MUREIN TRANSGLYCOSYLASE F"/>
    <property type="match status" value="1"/>
</dbReference>
<dbReference type="SMART" id="SM00062">
    <property type="entry name" value="PBPb"/>
    <property type="match status" value="1"/>
</dbReference>
<evidence type="ECO:0000259" key="3">
    <source>
        <dbReference type="SMART" id="SM00062"/>
    </source>
</evidence>